<dbReference type="EMBL" id="JAQMWT010000005">
    <property type="protein sequence ID" value="KAJ8614518.1"/>
    <property type="molecule type" value="Genomic_DNA"/>
</dbReference>
<feature type="region of interest" description="Disordered" evidence="1">
    <location>
        <begin position="397"/>
        <end position="416"/>
    </location>
</feature>
<dbReference type="SUPFAM" id="SSF53756">
    <property type="entry name" value="UDP-Glycosyltransferase/glycogen phosphorylase"/>
    <property type="match status" value="1"/>
</dbReference>
<dbReference type="PANTHER" id="PTHR46656">
    <property type="entry name" value="PUTATIVE-RELATED"/>
    <property type="match status" value="1"/>
</dbReference>
<comment type="caution">
    <text evidence="2">The sequence shown here is derived from an EMBL/GenBank/DDBJ whole genome shotgun (WGS) entry which is preliminary data.</text>
</comment>
<name>A0AAD7XUW2_9STRA</name>
<sequence>MMTAAAAAGKNVSVEWHAPFFSGGGYCSEATTFAVALDALGVDTYVAQHGDGVSQEYIAGQRGNAGFEKVVAISRKRKKRTDVAVCHSEPGAWHVLRGPNWPSSPCPPRGAGIVVGRTMFETDRLPDGWVGRLNAVDEVWVPTEFHRAIFSAAGTSRVSVVGEPVDVDAFRPDGRELEVEGSFVVASVFKWEKRKGWDVLLAAWRDAWARDANCDAQLVLVANAYHSDSDFRAKLDTYVREDLAEPRGLRGLCPIRVASDLSQDDLESLYRRADLLAAPSRGEGWGRPHVEAMASGTPIVATNWSGPTAYLTNDNGYPLAFRPDLVRVGDGPFRDHMWAEPDVDHLAAIFRRARDFPDERRAKGARARADMVNFFSPRALALVVADRLDDLLRRRRDDDRKQQAGSTTTTTTTTEL</sequence>
<dbReference type="Gene3D" id="3.40.50.2000">
    <property type="entry name" value="Glycogen Phosphorylase B"/>
    <property type="match status" value="1"/>
</dbReference>
<evidence type="ECO:0000313" key="3">
    <source>
        <dbReference type="Proteomes" id="UP001230188"/>
    </source>
</evidence>
<reference evidence="2" key="1">
    <citation type="submission" date="2023-01" db="EMBL/GenBank/DDBJ databases">
        <title>Metagenome sequencing of chrysophaentin producing Chrysophaeum taylorii.</title>
        <authorList>
            <person name="Davison J."/>
            <person name="Bewley C."/>
        </authorList>
    </citation>
    <scope>NUCLEOTIDE SEQUENCE</scope>
    <source>
        <strain evidence="2">NIES-1699</strain>
    </source>
</reference>
<accession>A0AAD7XUW2</accession>
<dbReference type="PANTHER" id="PTHR46656:SF3">
    <property type="entry name" value="PUTATIVE-RELATED"/>
    <property type="match status" value="1"/>
</dbReference>
<evidence type="ECO:0000313" key="2">
    <source>
        <dbReference type="EMBL" id="KAJ8614518.1"/>
    </source>
</evidence>
<feature type="compositionally biased region" description="Low complexity" evidence="1">
    <location>
        <begin position="407"/>
        <end position="416"/>
    </location>
</feature>
<dbReference type="Pfam" id="PF13692">
    <property type="entry name" value="Glyco_trans_1_4"/>
    <property type="match status" value="1"/>
</dbReference>
<proteinExistence type="predicted"/>
<dbReference type="Proteomes" id="UP001230188">
    <property type="component" value="Unassembled WGS sequence"/>
</dbReference>
<evidence type="ECO:0008006" key="4">
    <source>
        <dbReference type="Google" id="ProtNLM"/>
    </source>
</evidence>
<protein>
    <recommendedName>
        <fullName evidence="4">Glycosyl transferase family 1 domain-containing protein</fullName>
    </recommendedName>
</protein>
<dbReference type="AlphaFoldDB" id="A0AAD7XUW2"/>
<keyword evidence="3" id="KW-1185">Reference proteome</keyword>
<gene>
    <name evidence="2" type="ORF">CTAYLR_000795</name>
</gene>
<organism evidence="2 3">
    <name type="scientific">Chrysophaeum taylorii</name>
    <dbReference type="NCBI Taxonomy" id="2483200"/>
    <lineage>
        <taxon>Eukaryota</taxon>
        <taxon>Sar</taxon>
        <taxon>Stramenopiles</taxon>
        <taxon>Ochrophyta</taxon>
        <taxon>Pelagophyceae</taxon>
        <taxon>Pelagomonadales</taxon>
        <taxon>Pelagomonadaceae</taxon>
        <taxon>Chrysophaeum</taxon>
    </lineage>
</organism>
<evidence type="ECO:0000256" key="1">
    <source>
        <dbReference type="SAM" id="MobiDB-lite"/>
    </source>
</evidence>